<reference evidence="3 4" key="1">
    <citation type="journal article" date="2019" name="Sci. Data">
        <title>Hybrid genome assembly and annotation of Danionella translucida.</title>
        <authorList>
            <person name="Kadobianskyi M."/>
            <person name="Schulze L."/>
            <person name="Schuelke M."/>
            <person name="Judkewitz B."/>
        </authorList>
    </citation>
    <scope>NUCLEOTIDE SEQUENCE [LARGE SCALE GENOMIC DNA]</scope>
    <source>
        <strain evidence="3 4">Bolton</strain>
    </source>
</reference>
<feature type="compositionally biased region" description="Basic residues" evidence="1">
    <location>
        <begin position="96"/>
        <end position="106"/>
    </location>
</feature>
<keyword evidence="4" id="KW-1185">Reference proteome</keyword>
<evidence type="ECO:0000313" key="4">
    <source>
        <dbReference type="Proteomes" id="UP000316079"/>
    </source>
</evidence>
<feature type="region of interest" description="Disordered" evidence="1">
    <location>
        <begin position="63"/>
        <end position="303"/>
    </location>
</feature>
<feature type="compositionally biased region" description="Basic and acidic residues" evidence="1">
    <location>
        <begin position="137"/>
        <end position="161"/>
    </location>
</feature>
<evidence type="ECO:0000259" key="2">
    <source>
        <dbReference type="Pfam" id="PF10180"/>
    </source>
</evidence>
<proteinExistence type="predicted"/>
<dbReference type="PANTHER" id="PTHR22306:SF2">
    <property type="entry name" value="CHROMOSOME 7 OPEN READING FRAME 50"/>
    <property type="match status" value="1"/>
</dbReference>
<dbReference type="STRING" id="623744.A0A553QWD4"/>
<organism evidence="3 4">
    <name type="scientific">Danionella cerebrum</name>
    <dbReference type="NCBI Taxonomy" id="2873325"/>
    <lineage>
        <taxon>Eukaryota</taxon>
        <taxon>Metazoa</taxon>
        <taxon>Chordata</taxon>
        <taxon>Craniata</taxon>
        <taxon>Vertebrata</taxon>
        <taxon>Euteleostomi</taxon>
        <taxon>Actinopterygii</taxon>
        <taxon>Neopterygii</taxon>
        <taxon>Teleostei</taxon>
        <taxon>Ostariophysi</taxon>
        <taxon>Cypriniformes</taxon>
        <taxon>Danionidae</taxon>
        <taxon>Danioninae</taxon>
        <taxon>Danionella</taxon>
    </lineage>
</organism>
<feature type="compositionally biased region" description="Polar residues" evidence="1">
    <location>
        <begin position="251"/>
        <end position="265"/>
    </location>
</feature>
<comment type="caution">
    <text evidence="3">The sequence shown here is derived from an EMBL/GenBank/DDBJ whole genome shotgun (WGS) entry which is preliminary data.</text>
</comment>
<sequence>NLVVVSFFPEHTPEQDTQAAHTKREDLPQGTLMVTAHGSGHCPCTMVSRAGGELDGSVTKMKCKGASPQSESTKNKKLKASLEDITSADAIDPKMKNNKKLSKKRKVNEQEFQPDLITSQENTFGEKTGGKKRKKNKVEEFQTDLPHENGKNADVGDEKTEKKTKRRKKNKPEELQEGVMTSQENNTADENGEKNKPEDDEKKKRKLEKKNKRQELVEDLSTSQEKAADETTETKTKKSKKTKSEEFGSDQLKSQDSDTTVGNSNEDTKKKLKKRKKNKPEIHEDLTQEQQKSPVVMDKADCDEDLTPEEIRVLERKMKKIQKKRQKMELKERGNCVEPETSEKSVAETKALEYLRCWSENREEWRFQKTRQTWLLQNMFDSVKVSDSDFKVLLSYLEGLKGAAQAETLKKAEAIMRLDGEEEEQDQKRQHRAKEVAMLL</sequence>
<dbReference type="InterPro" id="IPR019327">
    <property type="entry name" value="WKF"/>
</dbReference>
<feature type="domain" description="WKF" evidence="2">
    <location>
        <begin position="353"/>
        <end position="415"/>
    </location>
</feature>
<dbReference type="OrthoDB" id="10261563at2759"/>
<dbReference type="EMBL" id="SRMA01025466">
    <property type="protein sequence ID" value="TRY94247.1"/>
    <property type="molecule type" value="Genomic_DNA"/>
</dbReference>
<dbReference type="Pfam" id="PF10180">
    <property type="entry name" value="WKF"/>
    <property type="match status" value="1"/>
</dbReference>
<feature type="non-terminal residue" evidence="3">
    <location>
        <position position="1"/>
    </location>
</feature>
<evidence type="ECO:0000313" key="3">
    <source>
        <dbReference type="EMBL" id="TRY94247.1"/>
    </source>
</evidence>
<evidence type="ECO:0000256" key="1">
    <source>
        <dbReference type="SAM" id="MobiDB-lite"/>
    </source>
</evidence>
<dbReference type="PANTHER" id="PTHR22306">
    <property type="entry name" value="CHROMOSOME 7 OPEN READING FRAME 50"/>
    <property type="match status" value="1"/>
</dbReference>
<feature type="compositionally biased region" description="Polar residues" evidence="1">
    <location>
        <begin position="179"/>
        <end position="188"/>
    </location>
</feature>
<gene>
    <name evidence="3" type="ORF">DNTS_011680</name>
</gene>
<protein>
    <recommendedName>
        <fullName evidence="2">WKF domain-containing protein</fullName>
    </recommendedName>
</protein>
<feature type="compositionally biased region" description="Basic and acidic residues" evidence="1">
    <location>
        <begin position="226"/>
        <end position="246"/>
    </location>
</feature>
<feature type="compositionally biased region" description="Basic residues" evidence="1">
    <location>
        <begin position="203"/>
        <end position="212"/>
    </location>
</feature>
<accession>A0A553QWD4</accession>
<dbReference type="AlphaFoldDB" id="A0A553QWD4"/>
<feature type="compositionally biased region" description="Basic and acidic residues" evidence="1">
    <location>
        <begin position="191"/>
        <end position="202"/>
    </location>
</feature>
<dbReference type="Proteomes" id="UP000316079">
    <property type="component" value="Unassembled WGS sequence"/>
</dbReference>
<name>A0A553QWD4_9TELE</name>